<evidence type="ECO:0000256" key="7">
    <source>
        <dbReference type="ARBA" id="ARBA00022840"/>
    </source>
</evidence>
<dbReference type="GO" id="GO:0006355">
    <property type="term" value="P:regulation of DNA-templated transcription"/>
    <property type="evidence" value="ECO:0007669"/>
    <property type="project" value="InterPro"/>
</dbReference>
<keyword evidence="7" id="KW-0067">ATP-binding</keyword>
<dbReference type="EC" id="2.7.13.3" evidence="2"/>
<comment type="catalytic activity">
    <reaction evidence="1">
        <text>ATP + protein L-histidine = ADP + protein N-phospho-L-histidine.</text>
        <dbReference type="EC" id="2.7.13.3"/>
    </reaction>
</comment>
<dbReference type="SMART" id="SM00091">
    <property type="entry name" value="PAS"/>
    <property type="match status" value="3"/>
</dbReference>
<dbReference type="CDD" id="cd00082">
    <property type="entry name" value="HisKA"/>
    <property type="match status" value="1"/>
</dbReference>
<dbReference type="Gene3D" id="1.10.287.130">
    <property type="match status" value="1"/>
</dbReference>
<dbReference type="Pfam" id="PF00512">
    <property type="entry name" value="HisKA"/>
    <property type="match status" value="1"/>
</dbReference>
<dbReference type="OrthoDB" id="9815750at2"/>
<dbReference type="InterPro" id="IPR003594">
    <property type="entry name" value="HATPase_dom"/>
</dbReference>
<dbReference type="PROSITE" id="PS50109">
    <property type="entry name" value="HIS_KIN"/>
    <property type="match status" value="1"/>
</dbReference>
<evidence type="ECO:0000256" key="8">
    <source>
        <dbReference type="ARBA" id="ARBA00022969"/>
    </source>
</evidence>
<evidence type="ECO:0000259" key="11">
    <source>
        <dbReference type="PROSITE" id="PS50112"/>
    </source>
</evidence>
<dbReference type="PANTHER" id="PTHR43065">
    <property type="entry name" value="SENSOR HISTIDINE KINASE"/>
    <property type="match status" value="1"/>
</dbReference>
<accession>A0A1H0RNK7</accession>
<organism evidence="12 13">
    <name type="scientific">Litchfieldia salsa</name>
    <dbReference type="NCBI Taxonomy" id="930152"/>
    <lineage>
        <taxon>Bacteria</taxon>
        <taxon>Bacillati</taxon>
        <taxon>Bacillota</taxon>
        <taxon>Bacilli</taxon>
        <taxon>Bacillales</taxon>
        <taxon>Bacillaceae</taxon>
        <taxon>Litchfieldia</taxon>
    </lineage>
</organism>
<dbReference type="EMBL" id="FNJU01000002">
    <property type="protein sequence ID" value="SDP30576.1"/>
    <property type="molecule type" value="Genomic_DNA"/>
</dbReference>
<dbReference type="STRING" id="930152.SAMN05216565_102288"/>
<proteinExistence type="predicted"/>
<keyword evidence="4" id="KW-0808">Transferase</keyword>
<keyword evidence="6 12" id="KW-0418">Kinase</keyword>
<dbReference type="InterPro" id="IPR036097">
    <property type="entry name" value="HisK_dim/P_sf"/>
</dbReference>
<dbReference type="GO" id="GO:0005524">
    <property type="term" value="F:ATP binding"/>
    <property type="evidence" value="ECO:0007669"/>
    <property type="project" value="UniProtKB-KW"/>
</dbReference>
<keyword evidence="3" id="KW-0597">Phosphoprotein</keyword>
<dbReference type="InterPro" id="IPR003661">
    <property type="entry name" value="HisK_dim/P_dom"/>
</dbReference>
<dbReference type="SUPFAM" id="SSF55874">
    <property type="entry name" value="ATPase domain of HSP90 chaperone/DNA topoisomerase II/histidine kinase"/>
    <property type="match status" value="1"/>
</dbReference>
<evidence type="ECO:0000313" key="13">
    <source>
        <dbReference type="Proteomes" id="UP000199159"/>
    </source>
</evidence>
<dbReference type="InterPro" id="IPR000014">
    <property type="entry name" value="PAS"/>
</dbReference>
<dbReference type="PROSITE" id="PS50112">
    <property type="entry name" value="PAS"/>
    <property type="match status" value="1"/>
</dbReference>
<reference evidence="13" key="1">
    <citation type="submission" date="2016-10" db="EMBL/GenBank/DDBJ databases">
        <authorList>
            <person name="Varghese N."/>
            <person name="Submissions S."/>
        </authorList>
    </citation>
    <scope>NUCLEOTIDE SEQUENCE [LARGE SCALE GENOMIC DNA]</scope>
    <source>
        <strain evidence="13">IBRC-M10078</strain>
    </source>
</reference>
<dbReference type="GO" id="GO:0030435">
    <property type="term" value="P:sporulation resulting in formation of a cellular spore"/>
    <property type="evidence" value="ECO:0007669"/>
    <property type="project" value="UniProtKB-KW"/>
</dbReference>
<dbReference type="SUPFAM" id="SSF55785">
    <property type="entry name" value="PYP-like sensor domain (PAS domain)"/>
    <property type="match status" value="3"/>
</dbReference>
<evidence type="ECO:0000313" key="12">
    <source>
        <dbReference type="EMBL" id="SDP30576.1"/>
    </source>
</evidence>
<dbReference type="GO" id="GO:0000155">
    <property type="term" value="F:phosphorelay sensor kinase activity"/>
    <property type="evidence" value="ECO:0007669"/>
    <property type="project" value="InterPro"/>
</dbReference>
<dbReference type="InterPro" id="IPR013655">
    <property type="entry name" value="PAS_fold_3"/>
</dbReference>
<evidence type="ECO:0000256" key="4">
    <source>
        <dbReference type="ARBA" id="ARBA00022679"/>
    </source>
</evidence>
<dbReference type="InterPro" id="IPR036890">
    <property type="entry name" value="HATPase_C_sf"/>
</dbReference>
<dbReference type="FunFam" id="1.10.287.130:FF:000040">
    <property type="entry name" value="PAS domain-containing sensor histidine kinase"/>
    <property type="match status" value="1"/>
</dbReference>
<keyword evidence="9" id="KW-0902">Two-component regulatory system</keyword>
<dbReference type="Pfam" id="PF08447">
    <property type="entry name" value="PAS_3"/>
    <property type="match status" value="1"/>
</dbReference>
<dbReference type="CDD" id="cd00130">
    <property type="entry name" value="PAS"/>
    <property type="match status" value="2"/>
</dbReference>
<dbReference type="SUPFAM" id="SSF47384">
    <property type="entry name" value="Homodimeric domain of signal transducing histidine kinase"/>
    <property type="match status" value="1"/>
</dbReference>
<keyword evidence="5" id="KW-0547">Nucleotide-binding</keyword>
<dbReference type="Pfam" id="PF00989">
    <property type="entry name" value="PAS"/>
    <property type="match status" value="2"/>
</dbReference>
<dbReference type="RefSeq" id="WP_090850668.1">
    <property type="nucleotide sequence ID" value="NZ_FNJU01000002.1"/>
</dbReference>
<dbReference type="PRINTS" id="PR00344">
    <property type="entry name" value="BCTRLSENSOR"/>
</dbReference>
<evidence type="ECO:0000256" key="1">
    <source>
        <dbReference type="ARBA" id="ARBA00000085"/>
    </source>
</evidence>
<dbReference type="InterPro" id="IPR035965">
    <property type="entry name" value="PAS-like_dom_sf"/>
</dbReference>
<feature type="domain" description="PAS" evidence="11">
    <location>
        <begin position="23"/>
        <end position="80"/>
    </location>
</feature>
<dbReference type="SMART" id="SM00387">
    <property type="entry name" value="HATPase_c"/>
    <property type="match status" value="1"/>
</dbReference>
<dbReference type="Proteomes" id="UP000199159">
    <property type="component" value="Unassembled WGS sequence"/>
</dbReference>
<dbReference type="Gene3D" id="3.30.450.20">
    <property type="entry name" value="PAS domain"/>
    <property type="match status" value="3"/>
</dbReference>
<evidence type="ECO:0000256" key="6">
    <source>
        <dbReference type="ARBA" id="ARBA00022777"/>
    </source>
</evidence>
<evidence type="ECO:0000256" key="3">
    <source>
        <dbReference type="ARBA" id="ARBA00022553"/>
    </source>
</evidence>
<sequence length="609" mass="69693">MNSSNQLSPFSVQDNDAVPINLVTSLTLSGKFIYVSKSITNFLGFTQEELFGTSLKELIHLEDMFLVESSFFEQKQLESLVFRIKTKKYGFIWIAATIRFIYGKDDQICDEVLMTMSKINETPELESEREKDYIYPSVFNSPLIDMAPVSVIITSSGKINYLNRYAKELLGVSNLSDLKGISLLQFIHKDYHSVISKGIYLLSKGHNFGLSEQRWIKKNGEIIDVELKAVPISIEEQKIEYFVVNNISSKKKFQRVLQNSRERYQKIIHNSIDAIAVIYNDTWMFINDSGVKMFDADSYTELLGLNIYTFLDPKYHKQTKDMINYVMKENREHTITKQSWSTLKGKQIYTEFVCIPATFIDKPAVQVIIRDITDRKNAEDLMVKSEKLSIAGQLAAGIAHEIRNPLTSIKGFLQLIQTTSVANNNYFQIIFSELNRVELILSELLVLAKPTEDTFRQVDVREILKDVVTLLDTQAILQNIQIHLEIPSVETFIICDENQIKQVFVNLIKNSIEAMQNGGNLYIHICFCDEKVVLKFKDDGCGIPETILDRIGEPFYTTKEKGTGLGLMVSYKIIENHNGMISVRSKMNEGTTFKLVLPRAELTKKEQDK</sequence>
<dbReference type="NCBIfam" id="TIGR00229">
    <property type="entry name" value="sensory_box"/>
    <property type="match status" value="2"/>
</dbReference>
<dbReference type="Pfam" id="PF02518">
    <property type="entry name" value="HATPase_c"/>
    <property type="match status" value="1"/>
</dbReference>
<dbReference type="SMART" id="SM00388">
    <property type="entry name" value="HisKA"/>
    <property type="match status" value="1"/>
</dbReference>
<evidence type="ECO:0000256" key="5">
    <source>
        <dbReference type="ARBA" id="ARBA00022741"/>
    </source>
</evidence>
<name>A0A1H0RNK7_9BACI</name>
<dbReference type="PANTHER" id="PTHR43065:SF34">
    <property type="entry name" value="SPORULATION KINASE A"/>
    <property type="match status" value="1"/>
</dbReference>
<evidence type="ECO:0000256" key="2">
    <source>
        <dbReference type="ARBA" id="ARBA00012438"/>
    </source>
</evidence>
<dbReference type="InterPro" id="IPR005467">
    <property type="entry name" value="His_kinase_dom"/>
</dbReference>
<dbReference type="AlphaFoldDB" id="A0A1H0RNK7"/>
<dbReference type="InterPro" id="IPR013767">
    <property type="entry name" value="PAS_fold"/>
</dbReference>
<keyword evidence="8" id="KW-0749">Sporulation</keyword>
<gene>
    <name evidence="12" type="ORF">SAMN05216565_102288</name>
</gene>
<keyword evidence="13" id="KW-1185">Reference proteome</keyword>
<evidence type="ECO:0000259" key="10">
    <source>
        <dbReference type="PROSITE" id="PS50109"/>
    </source>
</evidence>
<feature type="domain" description="Histidine kinase" evidence="10">
    <location>
        <begin position="397"/>
        <end position="601"/>
    </location>
</feature>
<dbReference type="Gene3D" id="3.30.565.10">
    <property type="entry name" value="Histidine kinase-like ATPase, C-terminal domain"/>
    <property type="match status" value="1"/>
</dbReference>
<protein>
    <recommendedName>
        <fullName evidence="2">histidine kinase</fullName>
        <ecNumber evidence="2">2.7.13.3</ecNumber>
    </recommendedName>
</protein>
<dbReference type="InterPro" id="IPR004358">
    <property type="entry name" value="Sig_transdc_His_kin-like_C"/>
</dbReference>
<evidence type="ECO:0000256" key="9">
    <source>
        <dbReference type="ARBA" id="ARBA00023012"/>
    </source>
</evidence>